<keyword evidence="1" id="KW-0328">Glycosyltransferase</keyword>
<accession>L1KLJ9</accession>
<keyword evidence="1" id="KW-0808">Transferase</keyword>
<proteinExistence type="predicted"/>
<dbReference type="Proteomes" id="UP000010411">
    <property type="component" value="Unassembled WGS sequence"/>
</dbReference>
<dbReference type="EMBL" id="AEJC01000572">
    <property type="protein sequence ID" value="EKX61691.1"/>
    <property type="molecule type" value="Genomic_DNA"/>
</dbReference>
<dbReference type="AlphaFoldDB" id="L1KLJ9"/>
<sequence>PQPQPPELSGGPGQENAAALFAAATKTPPSVTVHVWQ</sequence>
<keyword evidence="2" id="KW-1185">Reference proteome</keyword>
<dbReference type="EC" id="2.4.1.18" evidence="1"/>
<reference evidence="1 2" key="1">
    <citation type="submission" date="2012-11" db="EMBL/GenBank/DDBJ databases">
        <authorList>
            <person name="Huguet-Tapia J.C."/>
            <person name="Durkin A.S."/>
            <person name="Pettis G.S."/>
            <person name="Badger J.H."/>
        </authorList>
    </citation>
    <scope>NUCLEOTIDE SEQUENCE [LARGE SCALE GENOMIC DNA]</scope>
    <source>
        <strain evidence="1 2">91-03</strain>
    </source>
</reference>
<comment type="caution">
    <text evidence="1">The sequence shown here is derived from an EMBL/GenBank/DDBJ whole genome shotgun (WGS) entry which is preliminary data.</text>
</comment>
<evidence type="ECO:0000313" key="1">
    <source>
        <dbReference type="EMBL" id="EKX61691.1"/>
    </source>
</evidence>
<protein>
    <submittedName>
        <fullName evidence="1">1,4-alpha-glucan branching enzyme</fullName>
        <ecNumber evidence="1">2.4.1.18</ecNumber>
    </submittedName>
</protein>
<dbReference type="GO" id="GO:0003844">
    <property type="term" value="F:1,4-alpha-glucan branching enzyme activity"/>
    <property type="evidence" value="ECO:0007669"/>
    <property type="project" value="UniProtKB-EC"/>
</dbReference>
<organism evidence="1 2">
    <name type="scientific">Streptomyces ipomoeae 91-03</name>
    <dbReference type="NCBI Taxonomy" id="698759"/>
    <lineage>
        <taxon>Bacteria</taxon>
        <taxon>Bacillati</taxon>
        <taxon>Actinomycetota</taxon>
        <taxon>Actinomycetes</taxon>
        <taxon>Kitasatosporales</taxon>
        <taxon>Streptomycetaceae</taxon>
        <taxon>Streptomyces</taxon>
    </lineage>
</organism>
<gene>
    <name evidence="1" type="primary">glgB</name>
    <name evidence="1" type="ORF">STRIP9103_00516</name>
</gene>
<name>L1KLJ9_9ACTN</name>
<evidence type="ECO:0000313" key="2">
    <source>
        <dbReference type="Proteomes" id="UP000010411"/>
    </source>
</evidence>
<feature type="non-terminal residue" evidence="1">
    <location>
        <position position="1"/>
    </location>
</feature>